<dbReference type="AlphaFoldDB" id="M1D8P0"/>
<dbReference type="Proteomes" id="UP000011115">
    <property type="component" value="Unassembled WGS sequence"/>
</dbReference>
<dbReference type="EnsemblPlants" id="PGSC0003DMT400085068">
    <property type="protein sequence ID" value="PGSC0003DMT400085068"/>
    <property type="gene ID" value="PGSC0003DMG400034639"/>
</dbReference>
<dbReference type="Gramene" id="PGSC0003DMT400085068">
    <property type="protein sequence ID" value="PGSC0003DMT400085068"/>
    <property type="gene ID" value="PGSC0003DMG400034639"/>
</dbReference>
<dbReference type="eggNOG" id="ENOG502R842">
    <property type="taxonomic scope" value="Eukaryota"/>
</dbReference>
<dbReference type="PaxDb" id="4113-PGSC0003DMT400085068"/>
<evidence type="ECO:0000256" key="1">
    <source>
        <dbReference type="SAM" id="Phobius"/>
    </source>
</evidence>
<keyword evidence="3" id="KW-1185">Reference proteome</keyword>
<evidence type="ECO:0000313" key="3">
    <source>
        <dbReference type="Proteomes" id="UP000011115"/>
    </source>
</evidence>
<reference evidence="3" key="1">
    <citation type="journal article" date="2011" name="Nature">
        <title>Genome sequence and analysis of the tuber crop potato.</title>
        <authorList>
            <consortium name="The Potato Genome Sequencing Consortium"/>
        </authorList>
    </citation>
    <scope>NUCLEOTIDE SEQUENCE [LARGE SCALE GENOMIC DNA]</scope>
    <source>
        <strain evidence="3">cv. DM1-3 516 R44</strain>
    </source>
</reference>
<proteinExistence type="predicted"/>
<dbReference type="InParanoid" id="M1D8P0"/>
<sequence>MEISDEEIAFSVTSHLSTPRFSPDIPQAANPFVSEGLVTKLYSVESRISTLQNMLLDLNKRMEDLSKSVYESLNLFLVGGAASYFTQRKLTCNEGVKILVLTLVASILNFCRVKKLVTTNLSSLKRLNASHLRTYGHLVSEAIVLRELEQAKADAVDGVENLILEGSIRRTQFFQRIEDIVDTHGADIFVPKNDRVEKILFGATVLSHILALIFLTLVLQCGVI</sequence>
<name>M1D8P0_SOLTU</name>
<keyword evidence="1" id="KW-0472">Membrane</keyword>
<feature type="transmembrane region" description="Helical" evidence="1">
    <location>
        <begin position="199"/>
        <end position="219"/>
    </location>
</feature>
<keyword evidence="1" id="KW-1133">Transmembrane helix</keyword>
<evidence type="ECO:0000313" key="2">
    <source>
        <dbReference type="EnsemblPlants" id="PGSC0003DMT400085068"/>
    </source>
</evidence>
<keyword evidence="1" id="KW-0812">Transmembrane</keyword>
<organism evidence="2 3">
    <name type="scientific">Solanum tuberosum</name>
    <name type="common">Potato</name>
    <dbReference type="NCBI Taxonomy" id="4113"/>
    <lineage>
        <taxon>Eukaryota</taxon>
        <taxon>Viridiplantae</taxon>
        <taxon>Streptophyta</taxon>
        <taxon>Embryophyta</taxon>
        <taxon>Tracheophyta</taxon>
        <taxon>Spermatophyta</taxon>
        <taxon>Magnoliopsida</taxon>
        <taxon>eudicotyledons</taxon>
        <taxon>Gunneridae</taxon>
        <taxon>Pentapetalae</taxon>
        <taxon>asterids</taxon>
        <taxon>lamiids</taxon>
        <taxon>Solanales</taxon>
        <taxon>Solanaceae</taxon>
        <taxon>Solanoideae</taxon>
        <taxon>Solaneae</taxon>
        <taxon>Solanum</taxon>
    </lineage>
</organism>
<accession>M1D8P0</accession>
<protein>
    <submittedName>
        <fullName evidence="2">Uncharacterized protein</fullName>
    </submittedName>
</protein>
<reference evidence="2" key="2">
    <citation type="submission" date="2015-06" db="UniProtKB">
        <authorList>
            <consortium name="EnsemblPlants"/>
        </authorList>
    </citation>
    <scope>IDENTIFICATION</scope>
    <source>
        <strain evidence="2">DM1-3 516 R44</strain>
    </source>
</reference>
<dbReference type="HOGENOM" id="CLU_1236870_0_0_1"/>